<dbReference type="KEGG" id="mees:MmiEs2_02040"/>
<dbReference type="AlphaFoldDB" id="A0AA96ZWP5"/>
<organism evidence="2 3">
    <name type="scientific">Methanimicrococcus stummii</name>
    <dbReference type="NCBI Taxonomy" id="3028294"/>
    <lineage>
        <taxon>Archaea</taxon>
        <taxon>Methanobacteriati</taxon>
        <taxon>Methanobacteriota</taxon>
        <taxon>Stenosarchaea group</taxon>
        <taxon>Methanomicrobia</taxon>
        <taxon>Methanosarcinales</taxon>
        <taxon>Methanosarcinaceae</taxon>
        <taxon>Methanimicrococcus</taxon>
    </lineage>
</organism>
<dbReference type="Gene3D" id="3.30.70.120">
    <property type="match status" value="1"/>
</dbReference>
<dbReference type="EMBL" id="CP131062">
    <property type="protein sequence ID" value="WNY28024.1"/>
    <property type="molecule type" value="Genomic_DNA"/>
</dbReference>
<feature type="domain" description="Histidine biosynthesis HisG C-terminal" evidence="1">
    <location>
        <begin position="1"/>
        <end position="35"/>
    </location>
</feature>
<reference evidence="2 3" key="1">
    <citation type="submission" date="2023-07" db="EMBL/GenBank/DDBJ databases">
        <title>Closed genome sequence of Methanimicrococcus sp. Es2.</title>
        <authorList>
            <person name="Protasov E."/>
            <person name="Platt K."/>
            <person name="Reeh H."/>
            <person name="Poehlein A."/>
            <person name="Daniel R."/>
            <person name="Brune A."/>
        </authorList>
    </citation>
    <scope>NUCLEOTIDE SEQUENCE [LARGE SCALE GENOMIC DNA]</scope>
    <source>
        <strain evidence="2 3">Es2</strain>
    </source>
</reference>
<gene>
    <name evidence="2" type="ORF">MmiEs2_02040</name>
</gene>
<dbReference type="InterPro" id="IPR015867">
    <property type="entry name" value="N-reg_PII/ATP_PRibTrfase_C"/>
</dbReference>
<evidence type="ECO:0000313" key="3">
    <source>
        <dbReference type="Proteomes" id="UP001302662"/>
    </source>
</evidence>
<dbReference type="GO" id="GO:0005737">
    <property type="term" value="C:cytoplasm"/>
    <property type="evidence" value="ECO:0007669"/>
    <property type="project" value="InterPro"/>
</dbReference>
<keyword evidence="3" id="KW-1185">Reference proteome</keyword>
<proteinExistence type="predicted"/>
<dbReference type="GO" id="GO:0003879">
    <property type="term" value="F:ATP phosphoribosyltransferase activity"/>
    <property type="evidence" value="ECO:0007669"/>
    <property type="project" value="InterPro"/>
</dbReference>
<sequence length="38" mass="4218">MFAVHAVVDSDSIFSVVRKLKILGARDILVLPVERLIP</sequence>
<dbReference type="InterPro" id="IPR013115">
    <property type="entry name" value="HisG_C"/>
</dbReference>
<accession>A0AA96ZWP5</accession>
<protein>
    <recommendedName>
        <fullName evidence="1">Histidine biosynthesis HisG C-terminal domain-containing protein</fullName>
    </recommendedName>
</protein>
<dbReference type="GO" id="GO:0000287">
    <property type="term" value="F:magnesium ion binding"/>
    <property type="evidence" value="ECO:0007669"/>
    <property type="project" value="InterPro"/>
</dbReference>
<evidence type="ECO:0000313" key="2">
    <source>
        <dbReference type="EMBL" id="WNY28024.1"/>
    </source>
</evidence>
<evidence type="ECO:0000259" key="1">
    <source>
        <dbReference type="Pfam" id="PF08029"/>
    </source>
</evidence>
<dbReference type="GO" id="GO:0000105">
    <property type="term" value="P:L-histidine biosynthetic process"/>
    <property type="evidence" value="ECO:0007669"/>
    <property type="project" value="InterPro"/>
</dbReference>
<dbReference type="Proteomes" id="UP001302662">
    <property type="component" value="Chromosome"/>
</dbReference>
<dbReference type="InterPro" id="IPR011322">
    <property type="entry name" value="N-reg_PII-like_a/b"/>
</dbReference>
<name>A0AA96ZWP5_9EURY</name>
<dbReference type="SUPFAM" id="SSF54913">
    <property type="entry name" value="GlnB-like"/>
    <property type="match status" value="1"/>
</dbReference>
<dbReference type="Pfam" id="PF08029">
    <property type="entry name" value="HisG_C"/>
    <property type="match status" value="1"/>
</dbReference>